<protein>
    <submittedName>
        <fullName evidence="1">Uncharacterized protein</fullName>
    </submittedName>
</protein>
<dbReference type="Proteomes" id="UP000536195">
    <property type="component" value="Unassembled WGS sequence"/>
</dbReference>
<evidence type="ECO:0000313" key="4">
    <source>
        <dbReference type="Proteomes" id="UP000536195"/>
    </source>
</evidence>
<dbReference type="EMBL" id="JACHEC010000001">
    <property type="protein sequence ID" value="MBB6400977.1"/>
    <property type="molecule type" value="Genomic_DNA"/>
</dbReference>
<gene>
    <name evidence="1" type="ORF">HNP89_000614</name>
    <name evidence="2" type="ORF">HNP92_000262</name>
</gene>
<evidence type="ECO:0000313" key="2">
    <source>
        <dbReference type="EMBL" id="MBB6400977.1"/>
    </source>
</evidence>
<dbReference type="Proteomes" id="UP000522365">
    <property type="component" value="Unassembled WGS sequence"/>
</dbReference>
<dbReference type="AlphaFoldDB" id="A0A7J9NZD2"/>
<organism evidence="1 3">
    <name type="scientific">Methanococcus maripaludis</name>
    <name type="common">Methanococcus deltae</name>
    <dbReference type="NCBI Taxonomy" id="39152"/>
    <lineage>
        <taxon>Archaea</taxon>
        <taxon>Methanobacteriati</taxon>
        <taxon>Methanobacteriota</taxon>
        <taxon>Methanomada group</taxon>
        <taxon>Methanococci</taxon>
        <taxon>Methanococcales</taxon>
        <taxon>Methanococcaceae</taxon>
        <taxon>Methanococcus</taxon>
    </lineage>
</organism>
<accession>A0A7J9NZD2</accession>
<evidence type="ECO:0000313" key="3">
    <source>
        <dbReference type="Proteomes" id="UP000522365"/>
    </source>
</evidence>
<reference evidence="1 3" key="1">
    <citation type="submission" date="2020-07" db="EMBL/GenBank/DDBJ databases">
        <title>Genomic Encyclopedia of Type Strains, Phase IV (KMG-V): Genome sequencing to study the core and pangenomes of soil and plant-associated prokaryotes.</title>
        <authorList>
            <person name="Whitman W."/>
        </authorList>
    </citation>
    <scope>NUCLEOTIDE SEQUENCE [LARGE SCALE GENOMIC DNA]</scope>
    <source>
        <strain evidence="2 4">C11</strain>
        <strain evidence="1 3">S1</strain>
    </source>
</reference>
<name>A0A7J9NZD2_METMI</name>
<comment type="caution">
    <text evidence="1">The sequence shown here is derived from an EMBL/GenBank/DDBJ whole genome shotgun (WGS) entry which is preliminary data.</text>
</comment>
<sequence length="183" mass="21634">MNEEKTGKYMKFRVFSQEHEDEIKRMAKECGFQNVSEFARVSMKFYYTMKDVMRSVVDFDSKLDVVLENTRSINTSFEDHRKIVVETAEKVNKMYEESEVWQILREIISILQANHPKGYNIHELIELLGADTDTKKNDLFWYVVTEVKFFKCYVNVESDFVTLRETPLWSGYDKDIFGCGGRV</sequence>
<dbReference type="EMBL" id="JACDUK010000001">
    <property type="protein sequence ID" value="MBA2852677.1"/>
    <property type="molecule type" value="Genomic_DNA"/>
</dbReference>
<evidence type="ECO:0000313" key="1">
    <source>
        <dbReference type="EMBL" id="MBA2852677.1"/>
    </source>
</evidence>
<dbReference type="RefSeq" id="WP_181503915.1">
    <property type="nucleotide sequence ID" value="NZ_JACDUK010000001.1"/>
</dbReference>
<proteinExistence type="predicted"/>